<dbReference type="EMBL" id="JBHSFN010000017">
    <property type="protein sequence ID" value="MFC4589676.1"/>
    <property type="molecule type" value="Genomic_DNA"/>
</dbReference>
<organism evidence="2 3">
    <name type="scientific">Sphaerisporangium corydalis</name>
    <dbReference type="NCBI Taxonomy" id="1441875"/>
    <lineage>
        <taxon>Bacteria</taxon>
        <taxon>Bacillati</taxon>
        <taxon>Actinomycetota</taxon>
        <taxon>Actinomycetes</taxon>
        <taxon>Streptosporangiales</taxon>
        <taxon>Streptosporangiaceae</taxon>
        <taxon>Sphaerisporangium</taxon>
    </lineage>
</organism>
<proteinExistence type="predicted"/>
<evidence type="ECO:0000313" key="3">
    <source>
        <dbReference type="Proteomes" id="UP001595891"/>
    </source>
</evidence>
<keyword evidence="3" id="KW-1185">Reference proteome</keyword>
<name>A0ABV9EJ72_9ACTN</name>
<feature type="region of interest" description="Disordered" evidence="1">
    <location>
        <begin position="28"/>
        <end position="47"/>
    </location>
</feature>
<protein>
    <submittedName>
        <fullName evidence="2">Uncharacterized protein</fullName>
    </submittedName>
</protein>
<accession>A0ABV9EJ72</accession>
<comment type="caution">
    <text evidence="2">The sequence shown here is derived from an EMBL/GenBank/DDBJ whole genome shotgun (WGS) entry which is preliminary data.</text>
</comment>
<dbReference type="Proteomes" id="UP001595891">
    <property type="component" value="Unassembled WGS sequence"/>
</dbReference>
<evidence type="ECO:0000313" key="2">
    <source>
        <dbReference type="EMBL" id="MFC4589676.1"/>
    </source>
</evidence>
<gene>
    <name evidence="2" type="ORF">ACFO8L_26555</name>
</gene>
<dbReference type="RefSeq" id="WP_262848054.1">
    <property type="nucleotide sequence ID" value="NZ_JANZYP010000070.1"/>
</dbReference>
<reference evidence="3" key="1">
    <citation type="journal article" date="2019" name="Int. J. Syst. Evol. Microbiol.">
        <title>The Global Catalogue of Microorganisms (GCM) 10K type strain sequencing project: providing services to taxonomists for standard genome sequencing and annotation.</title>
        <authorList>
            <consortium name="The Broad Institute Genomics Platform"/>
            <consortium name="The Broad Institute Genome Sequencing Center for Infectious Disease"/>
            <person name="Wu L."/>
            <person name="Ma J."/>
        </authorList>
    </citation>
    <scope>NUCLEOTIDE SEQUENCE [LARGE SCALE GENOMIC DNA]</scope>
    <source>
        <strain evidence="3">CCUG 49560</strain>
    </source>
</reference>
<evidence type="ECO:0000256" key="1">
    <source>
        <dbReference type="SAM" id="MobiDB-lite"/>
    </source>
</evidence>
<sequence>METADLEDLSLELLLIAALHAEAERLASQLPDSPGGGVEWGGNVRRA</sequence>